<comment type="similarity">
    <text evidence="2">Belongs to the syntaxin family.</text>
</comment>
<dbReference type="FunCoup" id="A0A1C7NRS3">
    <property type="interactions" value="667"/>
</dbReference>
<dbReference type="SUPFAM" id="SSF47661">
    <property type="entry name" value="t-snare proteins"/>
    <property type="match status" value="1"/>
</dbReference>
<evidence type="ECO:0000259" key="9">
    <source>
        <dbReference type="PROSITE" id="PS50192"/>
    </source>
</evidence>
<dbReference type="PANTHER" id="PTHR19957">
    <property type="entry name" value="SYNTAXIN"/>
    <property type="match status" value="1"/>
</dbReference>
<dbReference type="CDD" id="cd15844">
    <property type="entry name" value="SNARE_syntaxin5"/>
    <property type="match status" value="1"/>
</dbReference>
<dbReference type="OrthoDB" id="421009at2759"/>
<evidence type="ECO:0000313" key="10">
    <source>
        <dbReference type="EMBL" id="OBZ91639.1"/>
    </source>
</evidence>
<dbReference type="Gene3D" id="1.20.58.70">
    <property type="match status" value="1"/>
</dbReference>
<keyword evidence="5 8" id="KW-1133">Transmembrane helix</keyword>
<dbReference type="PANTHER" id="PTHR19957:SF3">
    <property type="entry name" value="SYNTAXIN-5"/>
    <property type="match status" value="1"/>
</dbReference>
<dbReference type="GO" id="GO:0048278">
    <property type="term" value="P:vesicle docking"/>
    <property type="evidence" value="ECO:0007669"/>
    <property type="project" value="TreeGrafter"/>
</dbReference>
<comment type="caution">
    <text evidence="10">The sequence shown here is derived from an EMBL/GenBank/DDBJ whole genome shotgun (WGS) entry which is preliminary data.</text>
</comment>
<evidence type="ECO:0000256" key="7">
    <source>
        <dbReference type="ARBA" id="ARBA00023136"/>
    </source>
</evidence>
<keyword evidence="7 8" id="KW-0472">Membrane</keyword>
<proteinExistence type="inferred from homology"/>
<evidence type="ECO:0000256" key="1">
    <source>
        <dbReference type="ARBA" id="ARBA00004211"/>
    </source>
</evidence>
<accession>A0A1C7NRS3</accession>
<dbReference type="Pfam" id="PF05739">
    <property type="entry name" value="SNARE"/>
    <property type="match status" value="1"/>
</dbReference>
<evidence type="ECO:0000256" key="2">
    <source>
        <dbReference type="ARBA" id="ARBA00009063"/>
    </source>
</evidence>
<dbReference type="Pfam" id="PF11416">
    <property type="entry name" value="Syntaxin-5_N"/>
    <property type="match status" value="1"/>
</dbReference>
<evidence type="ECO:0000256" key="4">
    <source>
        <dbReference type="ARBA" id="ARBA00022692"/>
    </source>
</evidence>
<feature type="transmembrane region" description="Helical" evidence="8">
    <location>
        <begin position="302"/>
        <end position="321"/>
    </location>
</feature>
<keyword evidence="3" id="KW-0813">Transport</keyword>
<dbReference type="EMBL" id="LUGH01000006">
    <property type="protein sequence ID" value="OBZ91639.1"/>
    <property type="molecule type" value="Genomic_DNA"/>
</dbReference>
<dbReference type="GO" id="GO:0006906">
    <property type="term" value="P:vesicle fusion"/>
    <property type="evidence" value="ECO:0007669"/>
    <property type="project" value="TreeGrafter"/>
</dbReference>
<organism evidence="10 11">
    <name type="scientific">Choanephora cucurbitarum</name>
    <dbReference type="NCBI Taxonomy" id="101091"/>
    <lineage>
        <taxon>Eukaryota</taxon>
        <taxon>Fungi</taxon>
        <taxon>Fungi incertae sedis</taxon>
        <taxon>Mucoromycota</taxon>
        <taxon>Mucoromycotina</taxon>
        <taxon>Mucoromycetes</taxon>
        <taxon>Mucorales</taxon>
        <taxon>Mucorineae</taxon>
        <taxon>Choanephoraceae</taxon>
        <taxon>Choanephoroideae</taxon>
        <taxon>Choanephora</taxon>
    </lineage>
</organism>
<dbReference type="AlphaFoldDB" id="A0A1C7NRS3"/>
<dbReference type="STRING" id="101091.A0A1C7NRS3"/>
<dbReference type="GO" id="GO:0000139">
    <property type="term" value="C:Golgi membrane"/>
    <property type="evidence" value="ECO:0007669"/>
    <property type="project" value="TreeGrafter"/>
</dbReference>
<keyword evidence="6" id="KW-0175">Coiled coil</keyword>
<dbReference type="InterPro" id="IPR021538">
    <property type="entry name" value="Syntaxin-5_N"/>
</dbReference>
<dbReference type="GO" id="GO:0006888">
    <property type="term" value="P:endoplasmic reticulum to Golgi vesicle-mediated transport"/>
    <property type="evidence" value="ECO:0007669"/>
    <property type="project" value="TreeGrafter"/>
</dbReference>
<dbReference type="InterPro" id="IPR000727">
    <property type="entry name" value="T_SNARE_dom"/>
</dbReference>
<dbReference type="SMART" id="SM00397">
    <property type="entry name" value="t_SNARE"/>
    <property type="match status" value="1"/>
</dbReference>
<evidence type="ECO:0000256" key="3">
    <source>
        <dbReference type="ARBA" id="ARBA00022448"/>
    </source>
</evidence>
<dbReference type="PROSITE" id="PS50192">
    <property type="entry name" value="T_SNARE"/>
    <property type="match status" value="1"/>
</dbReference>
<dbReference type="InterPro" id="IPR045242">
    <property type="entry name" value="Syntaxin"/>
</dbReference>
<protein>
    <submittedName>
        <fullName evidence="10">Integral membrane protein sed5</fullName>
    </submittedName>
</protein>
<gene>
    <name evidence="10" type="primary">sed5_1</name>
    <name evidence="10" type="ORF">A0J61_00301</name>
</gene>
<evidence type="ECO:0000313" key="11">
    <source>
        <dbReference type="Proteomes" id="UP000093000"/>
    </source>
</evidence>
<evidence type="ECO:0000256" key="5">
    <source>
        <dbReference type="ARBA" id="ARBA00022989"/>
    </source>
</evidence>
<dbReference type="GO" id="GO:0031201">
    <property type="term" value="C:SNARE complex"/>
    <property type="evidence" value="ECO:0007669"/>
    <property type="project" value="TreeGrafter"/>
</dbReference>
<reference evidence="10 11" key="1">
    <citation type="submission" date="2016-03" db="EMBL/GenBank/DDBJ databases">
        <title>Choanephora cucurbitarum.</title>
        <authorList>
            <person name="Min B."/>
            <person name="Park H."/>
            <person name="Park J.-H."/>
            <person name="Shin H.-D."/>
            <person name="Choi I.-G."/>
        </authorList>
    </citation>
    <scope>NUCLEOTIDE SEQUENCE [LARGE SCALE GENOMIC DNA]</scope>
    <source>
        <strain evidence="10 11">KUS-F28377</strain>
    </source>
</reference>
<evidence type="ECO:0000256" key="6">
    <source>
        <dbReference type="ARBA" id="ARBA00023054"/>
    </source>
</evidence>
<dbReference type="GO" id="GO:0006886">
    <property type="term" value="P:intracellular protein transport"/>
    <property type="evidence" value="ECO:0007669"/>
    <property type="project" value="TreeGrafter"/>
</dbReference>
<sequence length="322" mass="37272">MSFRDRTNEFSALCERLRSRSQTPTSLLERRALLTPDNTTKKPTHTRSEFSMMAAEISRQITNTASKLEKLTKLAKRKTLFDDKPVEISELTFIIKQDIAKLNKQIAMLQDYTKHQKQNSKQATEHTSNVVVALQSKLADTSMTFKDVLEIRTENMKMSKDKRDQFLFTASEQSAEAQLANSPLMKTRRRNHTEENKAAVLQQEQEESTLSLGIPMISQQQQQEMMVMEQDRYIDHRTSAIESIESTIAELGSIFQQLATMVAEQRETVQRIDQNTDDIEMNVMGAQRELLKYYSSISSNRWLIIKIFVTIVFFFLVFTFIM</sequence>
<dbReference type="GO" id="GO:0005484">
    <property type="term" value="F:SNAP receptor activity"/>
    <property type="evidence" value="ECO:0007669"/>
    <property type="project" value="TreeGrafter"/>
</dbReference>
<dbReference type="InterPro" id="IPR010989">
    <property type="entry name" value="SNARE"/>
</dbReference>
<keyword evidence="11" id="KW-1185">Reference proteome</keyword>
<evidence type="ECO:0000256" key="8">
    <source>
        <dbReference type="SAM" id="Phobius"/>
    </source>
</evidence>
<comment type="subcellular location">
    <subcellularLocation>
        <location evidence="1">Membrane</location>
        <topology evidence="1">Single-pass type IV membrane protein</topology>
    </subcellularLocation>
</comment>
<dbReference type="Proteomes" id="UP000093000">
    <property type="component" value="Unassembled WGS sequence"/>
</dbReference>
<dbReference type="GO" id="GO:0000149">
    <property type="term" value="F:SNARE binding"/>
    <property type="evidence" value="ECO:0007669"/>
    <property type="project" value="TreeGrafter"/>
</dbReference>
<feature type="domain" description="T-SNARE coiled-coil homology" evidence="9">
    <location>
        <begin position="231"/>
        <end position="293"/>
    </location>
</feature>
<dbReference type="InParanoid" id="A0A1C7NRS3"/>
<name>A0A1C7NRS3_9FUNG</name>
<keyword evidence="4 8" id="KW-0812">Transmembrane</keyword>